<organism evidence="6 7">
    <name type="scientific">Tropilaelaps mercedesae</name>
    <dbReference type="NCBI Taxonomy" id="418985"/>
    <lineage>
        <taxon>Eukaryota</taxon>
        <taxon>Metazoa</taxon>
        <taxon>Ecdysozoa</taxon>
        <taxon>Arthropoda</taxon>
        <taxon>Chelicerata</taxon>
        <taxon>Arachnida</taxon>
        <taxon>Acari</taxon>
        <taxon>Parasitiformes</taxon>
        <taxon>Mesostigmata</taxon>
        <taxon>Gamasina</taxon>
        <taxon>Dermanyssoidea</taxon>
        <taxon>Laelapidae</taxon>
        <taxon>Tropilaelaps</taxon>
    </lineage>
</organism>
<dbReference type="PANTHER" id="PTHR11785">
    <property type="entry name" value="AMINO ACID TRANSPORTER"/>
    <property type="match status" value="1"/>
</dbReference>
<dbReference type="GO" id="GO:0016020">
    <property type="term" value="C:membrane"/>
    <property type="evidence" value="ECO:0007669"/>
    <property type="project" value="UniProtKB-SubCell"/>
</dbReference>
<dbReference type="STRING" id="418985.A0A1V9X493"/>
<evidence type="ECO:0000256" key="3">
    <source>
        <dbReference type="ARBA" id="ARBA00022989"/>
    </source>
</evidence>
<comment type="subcellular location">
    <subcellularLocation>
        <location evidence="1">Membrane</location>
        <topology evidence="1">Multi-pass membrane protein</topology>
    </subcellularLocation>
</comment>
<feature type="transmembrane region" description="Helical" evidence="5">
    <location>
        <begin position="55"/>
        <end position="75"/>
    </location>
</feature>
<evidence type="ECO:0000256" key="5">
    <source>
        <dbReference type="SAM" id="Phobius"/>
    </source>
</evidence>
<evidence type="ECO:0000256" key="4">
    <source>
        <dbReference type="ARBA" id="ARBA00023136"/>
    </source>
</evidence>
<reference evidence="6 7" key="1">
    <citation type="journal article" date="2017" name="Gigascience">
        <title>Draft genome of the honey bee ectoparasitic mite, Tropilaelaps mercedesae, is shaped by the parasitic life history.</title>
        <authorList>
            <person name="Dong X."/>
            <person name="Armstrong S.D."/>
            <person name="Xia D."/>
            <person name="Makepeace B.L."/>
            <person name="Darby A.C."/>
            <person name="Kadowaki T."/>
        </authorList>
    </citation>
    <scope>NUCLEOTIDE SEQUENCE [LARGE SCALE GENOMIC DNA]</scope>
    <source>
        <strain evidence="6">Wuxi-XJTLU</strain>
    </source>
</reference>
<evidence type="ECO:0000256" key="2">
    <source>
        <dbReference type="ARBA" id="ARBA00022692"/>
    </source>
</evidence>
<dbReference type="InterPro" id="IPR050598">
    <property type="entry name" value="AminoAcid_Transporter"/>
</dbReference>
<dbReference type="InParanoid" id="A0A1V9X493"/>
<feature type="transmembrane region" description="Helical" evidence="5">
    <location>
        <begin position="433"/>
        <end position="456"/>
    </location>
</feature>
<dbReference type="PANTHER" id="PTHR11785:SF516">
    <property type="entry name" value="AMINO ACID PERMEASE_ SLC12A DOMAIN-CONTAINING PROTEIN"/>
    <property type="match status" value="1"/>
</dbReference>
<accession>A0A1V9X493</accession>
<dbReference type="Pfam" id="PF13520">
    <property type="entry name" value="AA_permease_2"/>
    <property type="match status" value="1"/>
</dbReference>
<protein>
    <submittedName>
        <fullName evidence="6">B0-type amino acid transporter 1-like</fullName>
    </submittedName>
</protein>
<feature type="transmembrane region" description="Helical" evidence="5">
    <location>
        <begin position="218"/>
        <end position="238"/>
    </location>
</feature>
<dbReference type="AlphaFoldDB" id="A0A1V9X493"/>
<feature type="transmembrane region" description="Helical" evidence="5">
    <location>
        <begin position="342"/>
        <end position="367"/>
    </location>
</feature>
<gene>
    <name evidence="6" type="ORF">BIW11_12912</name>
</gene>
<comment type="caution">
    <text evidence="6">The sequence shown here is derived from an EMBL/GenBank/DDBJ whole genome shotgun (WGS) entry which is preliminary data.</text>
</comment>
<keyword evidence="7" id="KW-1185">Reference proteome</keyword>
<dbReference type="PIRSF" id="PIRSF006060">
    <property type="entry name" value="AA_transporter"/>
    <property type="match status" value="1"/>
</dbReference>
<feature type="transmembrane region" description="Helical" evidence="5">
    <location>
        <begin position="250"/>
        <end position="274"/>
    </location>
</feature>
<proteinExistence type="predicted"/>
<dbReference type="InterPro" id="IPR002293">
    <property type="entry name" value="AA/rel_permease1"/>
</dbReference>
<feature type="transmembrane region" description="Helical" evidence="5">
    <location>
        <begin position="298"/>
        <end position="321"/>
    </location>
</feature>
<evidence type="ECO:0000313" key="6">
    <source>
        <dbReference type="EMBL" id="OQR68440.1"/>
    </source>
</evidence>
<evidence type="ECO:0000313" key="7">
    <source>
        <dbReference type="Proteomes" id="UP000192247"/>
    </source>
</evidence>
<keyword evidence="4 5" id="KW-0472">Membrane</keyword>
<evidence type="ECO:0000256" key="1">
    <source>
        <dbReference type="ARBA" id="ARBA00004141"/>
    </source>
</evidence>
<dbReference type="Gene3D" id="1.20.1740.10">
    <property type="entry name" value="Amino acid/polyamine transporter I"/>
    <property type="match status" value="1"/>
</dbReference>
<name>A0A1V9X493_9ACAR</name>
<dbReference type="Proteomes" id="UP000192247">
    <property type="component" value="Unassembled WGS sequence"/>
</dbReference>
<dbReference type="EMBL" id="MNPL01024639">
    <property type="protein sequence ID" value="OQR68440.1"/>
    <property type="molecule type" value="Genomic_DNA"/>
</dbReference>
<feature type="transmembrane region" description="Helical" evidence="5">
    <location>
        <begin position="373"/>
        <end position="394"/>
    </location>
</feature>
<feature type="transmembrane region" description="Helical" evidence="5">
    <location>
        <begin position="180"/>
        <end position="198"/>
    </location>
</feature>
<feature type="transmembrane region" description="Helical" evidence="5">
    <location>
        <begin position="406"/>
        <end position="427"/>
    </location>
</feature>
<dbReference type="OrthoDB" id="5982228at2759"/>
<keyword evidence="2 5" id="KW-0812">Transmembrane</keyword>
<keyword evidence="3 5" id="KW-1133">Transmembrane helix</keyword>
<feature type="transmembrane region" description="Helical" evidence="5">
    <location>
        <begin position="146"/>
        <end position="168"/>
    </location>
</feature>
<sequence>MLICDMAPKSFTPVECISPNGVQTESKQNEKNLGAAEAKQDYASTLVTLPRIVGLWNAIAIVVGAIIGSLCYIELSTVVPASGSEYAFLQVAATHLGGHWNVLPFLCVWCHVCIADSLSTAVLSKTFISYILTLAYDRCTPDELSAFLLAVVFIAFTMALNLTNMLLLLRLQNILSSFKVVVLFAAVAVGLYSSIFNVNQLTNINWFEGSKFAPRDLVSTIYGALWAYSGWKSITCLTEEVENPQRNVPLSIVLGIVLVTVIYSLTNIAFFVVLDTSQILSSDVVAVTFAANAFGSPAIARIVPVLVGLSVFGCFSGHFLSNGRILSSAARIGHLWPPLAQVHIDSGIPVLTMLLRCVLGIVCLSLGSTEQLIELPIFLECVFEAFTVFALILFRWTLPNAKRVYRVPYAFMVLKLALLGYIFYATLTSTKNLAQYLVLAGIVLAGLFVYVVCIVFKCSVPHESRVALFLQKFFLTVPCDNSIIEDLSSKK</sequence>
<dbReference type="GO" id="GO:0015179">
    <property type="term" value="F:L-amino acid transmembrane transporter activity"/>
    <property type="evidence" value="ECO:0007669"/>
    <property type="project" value="TreeGrafter"/>
</dbReference>